<sequence>MWGAAKSGFIVTEYHSAFPACTRAIVGATQRRGVLHGTLRRVPQGVQVGRFYL</sequence>
<name>A0ABP5NQI3_9MICC</name>
<proteinExistence type="predicted"/>
<comment type="caution">
    <text evidence="1">The sequence shown here is derived from an EMBL/GenBank/DDBJ whole genome shotgun (WGS) entry which is preliminary data.</text>
</comment>
<reference evidence="2" key="1">
    <citation type="journal article" date="2019" name="Int. J. Syst. Evol. Microbiol.">
        <title>The Global Catalogue of Microorganisms (GCM) 10K type strain sequencing project: providing services to taxonomists for standard genome sequencing and annotation.</title>
        <authorList>
            <consortium name="The Broad Institute Genomics Platform"/>
            <consortium name="The Broad Institute Genome Sequencing Center for Infectious Disease"/>
            <person name="Wu L."/>
            <person name="Ma J."/>
        </authorList>
    </citation>
    <scope>NUCLEOTIDE SEQUENCE [LARGE SCALE GENOMIC DNA]</scope>
    <source>
        <strain evidence="2">JCM 16034</strain>
    </source>
</reference>
<gene>
    <name evidence="1" type="ORF">GCM10009849_20990</name>
</gene>
<keyword evidence="2" id="KW-1185">Reference proteome</keyword>
<evidence type="ECO:0000313" key="1">
    <source>
        <dbReference type="EMBL" id="GAA2200442.1"/>
    </source>
</evidence>
<dbReference type="Proteomes" id="UP001500432">
    <property type="component" value="Unassembled WGS sequence"/>
</dbReference>
<accession>A0ABP5NQI3</accession>
<protein>
    <submittedName>
        <fullName evidence="1">Uncharacterized protein</fullName>
    </submittedName>
</protein>
<dbReference type="EMBL" id="BAAAQW010000005">
    <property type="protein sequence ID" value="GAA2200442.1"/>
    <property type="molecule type" value="Genomic_DNA"/>
</dbReference>
<organism evidence="1 2">
    <name type="scientific">Sinomonas flava</name>
    <dbReference type="NCBI Taxonomy" id="496857"/>
    <lineage>
        <taxon>Bacteria</taxon>
        <taxon>Bacillati</taxon>
        <taxon>Actinomycetota</taxon>
        <taxon>Actinomycetes</taxon>
        <taxon>Micrococcales</taxon>
        <taxon>Micrococcaceae</taxon>
        <taxon>Sinomonas</taxon>
    </lineage>
</organism>
<evidence type="ECO:0000313" key="2">
    <source>
        <dbReference type="Proteomes" id="UP001500432"/>
    </source>
</evidence>